<comment type="caution">
    <text evidence="2">The sequence shown here is derived from an EMBL/GenBank/DDBJ whole genome shotgun (WGS) entry which is preliminary data.</text>
</comment>
<dbReference type="Pfam" id="PF13481">
    <property type="entry name" value="AAA_25"/>
    <property type="match status" value="1"/>
</dbReference>
<reference evidence="2" key="1">
    <citation type="submission" date="2021-01" db="EMBL/GenBank/DDBJ databases">
        <title>Whole genome shotgun sequence of Planosporangium mesophilum NBRC 109066.</title>
        <authorList>
            <person name="Komaki H."/>
            <person name="Tamura T."/>
        </authorList>
    </citation>
    <scope>NUCLEOTIDE SEQUENCE</scope>
    <source>
        <strain evidence="2">NBRC 109066</strain>
    </source>
</reference>
<accession>A0A8J3X2G3</accession>
<proteinExistence type="predicted"/>
<protein>
    <recommendedName>
        <fullName evidence="4">AAA family ATPase</fullName>
    </recommendedName>
</protein>
<dbReference type="Proteomes" id="UP000599074">
    <property type="component" value="Unassembled WGS sequence"/>
</dbReference>
<dbReference type="InterPro" id="IPR027417">
    <property type="entry name" value="P-loop_NTPase"/>
</dbReference>
<dbReference type="Gene3D" id="3.40.50.300">
    <property type="entry name" value="P-loop containing nucleotide triphosphate hydrolases"/>
    <property type="match status" value="1"/>
</dbReference>
<evidence type="ECO:0000313" key="3">
    <source>
        <dbReference type="Proteomes" id="UP000599074"/>
    </source>
</evidence>
<dbReference type="AlphaFoldDB" id="A0A8J3X2G3"/>
<feature type="region of interest" description="Disordered" evidence="1">
    <location>
        <begin position="332"/>
        <end position="387"/>
    </location>
</feature>
<dbReference type="EMBL" id="BOON01000052">
    <property type="protein sequence ID" value="GII25462.1"/>
    <property type="molecule type" value="Genomic_DNA"/>
</dbReference>
<evidence type="ECO:0000256" key="1">
    <source>
        <dbReference type="SAM" id="MobiDB-lite"/>
    </source>
</evidence>
<organism evidence="2 3">
    <name type="scientific">Planosporangium mesophilum</name>
    <dbReference type="NCBI Taxonomy" id="689768"/>
    <lineage>
        <taxon>Bacteria</taxon>
        <taxon>Bacillati</taxon>
        <taxon>Actinomycetota</taxon>
        <taxon>Actinomycetes</taxon>
        <taxon>Micromonosporales</taxon>
        <taxon>Micromonosporaceae</taxon>
        <taxon>Planosporangium</taxon>
    </lineage>
</organism>
<name>A0A8J3X2G3_9ACTN</name>
<sequence>MRPVHWTWTDRIPAGSITVIPGREGIGKSLTLAWLSAQITRGTLPGLHYGTPRPVIYAATEDSWAHTIGPRLYAAGADLDMVYRVDVAYDAGFDALTLPRDCAALAVEIDRLGVALLAADPLLSLIAAGIDTHRDRDLRTALEPLARMADQTGCAVVGLAHFNKSTSADALNLITGSRAFSAVARAVIAIARDDEAGDGSCVMSQAKNNLGRLDLPSLRYVVESAEISTDEGPAYVGRLVFTGESDRSVSDILGETAGDGDDRAERDEAAAWLVNYLAERGGEAPRDDIAKAAKAAGIAERTLKRARVRAHVVSERSGFPARAVWRINTGHAASPTPAVGPQSGQLGHVPSPGPTGPTAAQLAQPAHAPSPTPLTLIRSDATGGSAA</sequence>
<evidence type="ECO:0008006" key="4">
    <source>
        <dbReference type="Google" id="ProtNLM"/>
    </source>
</evidence>
<dbReference type="SUPFAM" id="SSF52540">
    <property type="entry name" value="P-loop containing nucleoside triphosphate hydrolases"/>
    <property type="match status" value="1"/>
</dbReference>
<keyword evidence="3" id="KW-1185">Reference proteome</keyword>
<gene>
    <name evidence="2" type="ORF">Pme01_50590</name>
</gene>
<evidence type="ECO:0000313" key="2">
    <source>
        <dbReference type="EMBL" id="GII25462.1"/>
    </source>
</evidence>